<name>A0A1A9WEC1_9MUSC</name>
<dbReference type="GO" id="GO:0043023">
    <property type="term" value="F:ribosomal large subunit binding"/>
    <property type="evidence" value="ECO:0007669"/>
    <property type="project" value="TreeGrafter"/>
</dbReference>
<sequence>MNLQQNLWKLIQSKRLSLQSFRLIRDKNLFATTVKYFHCKSTDEISLNETKKISKSKKSEYISSKLQKESKQEDTSSNVAGSIQQKYKTFREEEFSEIFDVEEERQHQKEQRIQDVQNVQDECLELNLESTWGIRGVYDVDSLVEVLRKEGAEDIFVCSVPKQLKYVDYFVVCSGRSRRHIMAIAEFVRFVYKKVRNVDDIIPKIEGKGDNDWMALDLGNIALHVLSPKIRKSYDLESLWAVGVEYDREFNKPQDPLVELFEKKSILLADIKNNL</sequence>
<evidence type="ECO:0000256" key="2">
    <source>
        <dbReference type="ARBA" id="ARBA00010574"/>
    </source>
</evidence>
<comment type="similarity">
    <text evidence="2">Belongs to the Iojap/RsfS family.</text>
</comment>
<dbReference type="Pfam" id="PF02410">
    <property type="entry name" value="RsfS"/>
    <property type="match status" value="1"/>
</dbReference>
<dbReference type="InterPro" id="IPR043519">
    <property type="entry name" value="NT_sf"/>
</dbReference>
<dbReference type="AlphaFoldDB" id="A0A1A9WEC1"/>
<dbReference type="Gene3D" id="3.30.460.10">
    <property type="entry name" value="Beta Polymerase, domain 2"/>
    <property type="match status" value="1"/>
</dbReference>
<protein>
    <recommendedName>
        <fullName evidence="5">Mitochondrial assembly of ribosomal large subunit protein 1</fullName>
    </recommendedName>
</protein>
<reference evidence="7" key="1">
    <citation type="submission" date="2014-03" db="EMBL/GenBank/DDBJ databases">
        <authorList>
            <person name="Aksoy S."/>
            <person name="Warren W."/>
            <person name="Wilson R.K."/>
        </authorList>
    </citation>
    <scope>NUCLEOTIDE SEQUENCE [LARGE SCALE GENOMIC DNA]</scope>
    <source>
        <strain evidence="7">IAEA</strain>
    </source>
</reference>
<dbReference type="VEuPathDB" id="VectorBase:GBRI016362"/>
<dbReference type="PANTHER" id="PTHR21043:SF0">
    <property type="entry name" value="MITOCHONDRIAL ASSEMBLY OF RIBOSOMAL LARGE SUBUNIT PROTEIN 1"/>
    <property type="match status" value="1"/>
</dbReference>
<dbReference type="NCBIfam" id="TIGR00090">
    <property type="entry name" value="rsfS_iojap_ybeB"/>
    <property type="match status" value="1"/>
</dbReference>
<dbReference type="HAMAP" id="MF_01477">
    <property type="entry name" value="Iojap_RsfS"/>
    <property type="match status" value="1"/>
</dbReference>
<dbReference type="GO" id="GO:0017148">
    <property type="term" value="P:negative regulation of translation"/>
    <property type="evidence" value="ECO:0007669"/>
    <property type="project" value="TreeGrafter"/>
</dbReference>
<dbReference type="GO" id="GO:0090071">
    <property type="term" value="P:negative regulation of ribosome biogenesis"/>
    <property type="evidence" value="ECO:0007669"/>
    <property type="project" value="TreeGrafter"/>
</dbReference>
<keyword evidence="7" id="KW-1185">Reference proteome</keyword>
<proteinExistence type="inferred from homology"/>
<evidence type="ECO:0000256" key="4">
    <source>
        <dbReference type="ARBA" id="ARBA00053669"/>
    </source>
</evidence>
<keyword evidence="3" id="KW-0496">Mitochondrion</keyword>
<evidence type="ECO:0000256" key="1">
    <source>
        <dbReference type="ARBA" id="ARBA00004173"/>
    </source>
</evidence>
<evidence type="ECO:0000313" key="7">
    <source>
        <dbReference type="Proteomes" id="UP000091820"/>
    </source>
</evidence>
<comment type="subcellular location">
    <subcellularLocation>
        <location evidence="1">Mitochondrion</location>
    </subcellularLocation>
</comment>
<dbReference type="InterPro" id="IPR004394">
    <property type="entry name" value="Iojap/RsfS/C7orf30"/>
</dbReference>
<dbReference type="FunFam" id="3.30.460.10:FF:000018">
    <property type="entry name" value="Mitochondrial assembly of ribosomal large subunit 1"/>
    <property type="match status" value="1"/>
</dbReference>
<evidence type="ECO:0000256" key="5">
    <source>
        <dbReference type="ARBA" id="ARBA00073331"/>
    </source>
</evidence>
<comment type="function">
    <text evidence="4">Required for normal mitochondrial ribosome function and mitochondrial translation. May play a role in ribosome biogenesis by preventing premature association of the 28S and 39S ribosomal subunits. Interacts with mitochondrial ribosomal protein uL14m (MRPL14), probably blocking formation of intersubunit bridge B8, preventing association of the 28S and 39S ribosomal subunits. Addition to isolated mitochondrial ribosomal subunits partially inhibits translation, probably by interfering with the association of the 28S and 39S ribosomal subunits and the formation of functional ribosomes. May also participate in the assembly and/or regulation of the stability of the large subunit of the mitochondrial ribosome. May function as a ribosomal silencing factor.</text>
</comment>
<reference evidence="6" key="2">
    <citation type="submission" date="2020-05" db="UniProtKB">
        <authorList>
            <consortium name="EnsemblMetazoa"/>
        </authorList>
    </citation>
    <scope>IDENTIFICATION</scope>
    <source>
        <strain evidence="6">IAEA</strain>
    </source>
</reference>
<dbReference type="GO" id="GO:0005739">
    <property type="term" value="C:mitochondrion"/>
    <property type="evidence" value="ECO:0007669"/>
    <property type="project" value="UniProtKB-SubCell"/>
</dbReference>
<accession>A0A1A9WEC1</accession>
<dbReference type="STRING" id="37001.A0A1A9WEC1"/>
<dbReference type="SUPFAM" id="SSF81301">
    <property type="entry name" value="Nucleotidyltransferase"/>
    <property type="match status" value="1"/>
</dbReference>
<dbReference type="Proteomes" id="UP000091820">
    <property type="component" value="Unassembled WGS sequence"/>
</dbReference>
<evidence type="ECO:0000256" key="3">
    <source>
        <dbReference type="ARBA" id="ARBA00023128"/>
    </source>
</evidence>
<evidence type="ECO:0000313" key="6">
    <source>
        <dbReference type="EnsemblMetazoa" id="GBRI016362-PA"/>
    </source>
</evidence>
<organism evidence="6 7">
    <name type="scientific">Glossina brevipalpis</name>
    <dbReference type="NCBI Taxonomy" id="37001"/>
    <lineage>
        <taxon>Eukaryota</taxon>
        <taxon>Metazoa</taxon>
        <taxon>Ecdysozoa</taxon>
        <taxon>Arthropoda</taxon>
        <taxon>Hexapoda</taxon>
        <taxon>Insecta</taxon>
        <taxon>Pterygota</taxon>
        <taxon>Neoptera</taxon>
        <taxon>Endopterygota</taxon>
        <taxon>Diptera</taxon>
        <taxon>Brachycera</taxon>
        <taxon>Muscomorpha</taxon>
        <taxon>Hippoboscoidea</taxon>
        <taxon>Glossinidae</taxon>
        <taxon>Glossina</taxon>
    </lineage>
</organism>
<dbReference type="EnsemblMetazoa" id="GBRI016362-RA">
    <property type="protein sequence ID" value="GBRI016362-PA"/>
    <property type="gene ID" value="GBRI016362"/>
</dbReference>
<dbReference type="PANTHER" id="PTHR21043">
    <property type="entry name" value="IOJAP SUPERFAMILY ORTHOLOG"/>
    <property type="match status" value="1"/>
</dbReference>